<proteinExistence type="predicted"/>
<name>A0A8T0FIF5_ARGBR</name>
<accession>A0A8T0FIF5</accession>
<feature type="region of interest" description="Disordered" evidence="1">
    <location>
        <begin position="47"/>
        <end position="135"/>
    </location>
</feature>
<comment type="caution">
    <text evidence="2">The sequence shown here is derived from an EMBL/GenBank/DDBJ whole genome shotgun (WGS) entry which is preliminary data.</text>
</comment>
<evidence type="ECO:0000313" key="2">
    <source>
        <dbReference type="EMBL" id="KAF8791044.1"/>
    </source>
</evidence>
<evidence type="ECO:0000256" key="1">
    <source>
        <dbReference type="SAM" id="MobiDB-lite"/>
    </source>
</evidence>
<sequence length="170" mass="18741">MEQKKGEDFKKEEEHGCEGGVLEIEEGYFQLNYEEDTITDLSTGVTYIKKGQKLTPEKKNPEDSKNTKRRNASGTAENISEDKGCADDLPFDELSIDVDPNSESSSDARSGATGNSKQESGTSDSEKPESVFSEEARQRVMSLIFGISKRTHSGKAFYNIGGDKKKKGNK</sequence>
<keyword evidence="3" id="KW-1185">Reference proteome</keyword>
<reference evidence="2" key="2">
    <citation type="submission" date="2020-06" db="EMBL/GenBank/DDBJ databases">
        <authorList>
            <person name="Sheffer M."/>
        </authorList>
    </citation>
    <scope>NUCLEOTIDE SEQUENCE</scope>
</reference>
<dbReference type="EMBL" id="JABXBU010000011">
    <property type="protein sequence ID" value="KAF8791044.1"/>
    <property type="molecule type" value="Genomic_DNA"/>
</dbReference>
<feature type="compositionally biased region" description="Polar residues" evidence="1">
    <location>
        <begin position="101"/>
        <end position="123"/>
    </location>
</feature>
<feature type="compositionally biased region" description="Basic and acidic residues" evidence="1">
    <location>
        <begin position="124"/>
        <end position="135"/>
    </location>
</feature>
<dbReference type="Proteomes" id="UP000807504">
    <property type="component" value="Unassembled WGS sequence"/>
</dbReference>
<evidence type="ECO:0000313" key="3">
    <source>
        <dbReference type="Proteomes" id="UP000807504"/>
    </source>
</evidence>
<reference evidence="2" key="1">
    <citation type="journal article" date="2020" name="bioRxiv">
        <title>Chromosome-level reference genome of the European wasp spider Argiope bruennichi: a resource for studies on range expansion and evolutionary adaptation.</title>
        <authorList>
            <person name="Sheffer M.M."/>
            <person name="Hoppe A."/>
            <person name="Krehenwinkel H."/>
            <person name="Uhl G."/>
            <person name="Kuss A.W."/>
            <person name="Jensen L."/>
            <person name="Jensen C."/>
            <person name="Gillespie R.G."/>
            <person name="Hoff K.J."/>
            <person name="Prost S."/>
        </authorList>
    </citation>
    <scope>NUCLEOTIDE SEQUENCE</scope>
</reference>
<feature type="region of interest" description="Disordered" evidence="1">
    <location>
        <begin position="1"/>
        <end position="21"/>
    </location>
</feature>
<organism evidence="2 3">
    <name type="scientific">Argiope bruennichi</name>
    <name type="common">Wasp spider</name>
    <name type="synonym">Aranea bruennichi</name>
    <dbReference type="NCBI Taxonomy" id="94029"/>
    <lineage>
        <taxon>Eukaryota</taxon>
        <taxon>Metazoa</taxon>
        <taxon>Ecdysozoa</taxon>
        <taxon>Arthropoda</taxon>
        <taxon>Chelicerata</taxon>
        <taxon>Arachnida</taxon>
        <taxon>Araneae</taxon>
        <taxon>Araneomorphae</taxon>
        <taxon>Entelegynae</taxon>
        <taxon>Araneoidea</taxon>
        <taxon>Araneidae</taxon>
        <taxon>Argiope</taxon>
    </lineage>
</organism>
<protein>
    <submittedName>
        <fullName evidence="2">Uncharacterized protein</fullName>
    </submittedName>
</protein>
<gene>
    <name evidence="2" type="ORF">HNY73_005975</name>
</gene>
<feature type="compositionally biased region" description="Basic and acidic residues" evidence="1">
    <location>
        <begin position="1"/>
        <end position="17"/>
    </location>
</feature>
<feature type="compositionally biased region" description="Basic and acidic residues" evidence="1">
    <location>
        <begin position="55"/>
        <end position="66"/>
    </location>
</feature>
<dbReference type="AlphaFoldDB" id="A0A8T0FIF5"/>